<dbReference type="RefSeq" id="WP_136730975.1">
    <property type="nucleotide sequence ID" value="NZ_SUMC01000184.1"/>
</dbReference>
<evidence type="ECO:0000313" key="3">
    <source>
        <dbReference type="Proteomes" id="UP000305778"/>
    </source>
</evidence>
<dbReference type="PROSITE" id="PS50234">
    <property type="entry name" value="VWFA"/>
    <property type="match status" value="1"/>
</dbReference>
<evidence type="ECO:0000313" key="2">
    <source>
        <dbReference type="EMBL" id="TJZ95454.1"/>
    </source>
</evidence>
<dbReference type="SUPFAM" id="SSF53300">
    <property type="entry name" value="vWA-like"/>
    <property type="match status" value="1"/>
</dbReference>
<accession>A0A4U0S4L4</accession>
<proteinExistence type="predicted"/>
<protein>
    <submittedName>
        <fullName evidence="2">VWA domain-containing protein</fullName>
    </submittedName>
</protein>
<feature type="domain" description="VWFA" evidence="1">
    <location>
        <begin position="17"/>
        <end position="203"/>
    </location>
</feature>
<dbReference type="InterPro" id="IPR036465">
    <property type="entry name" value="vWFA_dom_sf"/>
</dbReference>
<dbReference type="Proteomes" id="UP000305778">
    <property type="component" value="Unassembled WGS sequence"/>
</dbReference>
<comment type="caution">
    <text evidence="2">The sequence shown here is derived from an EMBL/GenBank/DDBJ whole genome shotgun (WGS) entry which is preliminary data.</text>
</comment>
<dbReference type="AlphaFoldDB" id="A0A4U0S4L4"/>
<dbReference type="InterPro" id="IPR002035">
    <property type="entry name" value="VWF_A"/>
</dbReference>
<dbReference type="OrthoDB" id="9806395at2"/>
<gene>
    <name evidence="2" type="ORF">FCI23_52255</name>
</gene>
<evidence type="ECO:0000259" key="1">
    <source>
        <dbReference type="PROSITE" id="PS50234"/>
    </source>
</evidence>
<reference evidence="2 3" key="1">
    <citation type="submission" date="2019-04" db="EMBL/GenBank/DDBJ databases">
        <title>Streptomyces oryziradicis sp. nov., a novel actinomycete isolated from rhizosphere soil of rice (Oryza sativa L.).</title>
        <authorList>
            <person name="Li C."/>
        </authorList>
    </citation>
    <scope>NUCLEOTIDE SEQUENCE [LARGE SCALE GENOMIC DNA]</scope>
    <source>
        <strain evidence="2 3">NEAU-C40</strain>
    </source>
</reference>
<organism evidence="2 3">
    <name type="scientific">Actinacidiphila oryziradicis</name>
    <dbReference type="NCBI Taxonomy" id="2571141"/>
    <lineage>
        <taxon>Bacteria</taxon>
        <taxon>Bacillati</taxon>
        <taxon>Actinomycetota</taxon>
        <taxon>Actinomycetes</taxon>
        <taxon>Kitasatosporales</taxon>
        <taxon>Streptomycetaceae</taxon>
        <taxon>Actinacidiphila</taxon>
    </lineage>
</organism>
<dbReference type="Gene3D" id="3.40.50.410">
    <property type="entry name" value="von Willebrand factor, type A domain"/>
    <property type="match status" value="1"/>
</dbReference>
<keyword evidence="3" id="KW-1185">Reference proteome</keyword>
<sequence>MSAQPEFGTTYKAKGLPAYLVLDTSTSMQRFETLLNDTLLHIYDTLFTRPDISEFIHLSVISFNTDAHVVTPMTDIEQLQNLPTVTCSGATNFLPMCRLVREQIDHDVEMLSAASIAVLRPVVFLLTDGAPTDRPVGTWQNGADLLQDASWKRHPHIVTYGFGGASELVLSKLATAAAYLAEGDMVSTGEALSAALASLLNSLVASAKVQQLQVPQEISEFKTLPLDLMD</sequence>
<dbReference type="EMBL" id="SUMC01000184">
    <property type="protein sequence ID" value="TJZ95454.1"/>
    <property type="molecule type" value="Genomic_DNA"/>
</dbReference>
<name>A0A4U0S4L4_9ACTN</name>